<feature type="coiled-coil region" evidence="1">
    <location>
        <begin position="253"/>
        <end position="280"/>
    </location>
</feature>
<dbReference type="InterPro" id="IPR014082">
    <property type="entry name" value="CRISPR-assoc_prot_Cas02710"/>
</dbReference>
<dbReference type="Pfam" id="PF09670">
    <property type="entry name" value="Cas_Cas02710"/>
    <property type="match status" value="1"/>
</dbReference>
<dbReference type="RefSeq" id="WP_100815467.1">
    <property type="nucleotide sequence ID" value="NZ_CP017803.1"/>
</dbReference>
<keyword evidence="1" id="KW-0175">Coiled coil</keyword>
<dbReference type="EMBL" id="CP017803">
    <property type="protein sequence ID" value="ATZ59711.1"/>
    <property type="molecule type" value="Genomic_DNA"/>
</dbReference>
<dbReference type="Proteomes" id="UP000232133">
    <property type="component" value="Chromosome"/>
</dbReference>
<evidence type="ECO:0000313" key="3">
    <source>
        <dbReference type="Proteomes" id="UP000232133"/>
    </source>
</evidence>
<dbReference type="Gene3D" id="3.40.50.10770">
    <property type="entry name" value="Hypothetical protein VC1899 like domain (Restriction endonuclease-like)"/>
    <property type="match status" value="1"/>
</dbReference>
<evidence type="ECO:0000256" key="1">
    <source>
        <dbReference type="SAM" id="Coils"/>
    </source>
</evidence>
<reference evidence="2 3" key="1">
    <citation type="submission" date="2016-10" db="EMBL/GenBank/DDBJ databases">
        <authorList>
            <person name="Varghese N."/>
        </authorList>
    </citation>
    <scope>NUCLEOTIDE SEQUENCE [LARGE SCALE GENOMIC DNA]</scope>
    <source>
        <strain evidence="2 3">KB11</strain>
    </source>
</reference>
<name>A0A2H4U6H5_METSM</name>
<dbReference type="AlphaFoldDB" id="A0A2H4U6H5"/>
<proteinExistence type="predicted"/>
<sequence>MSNRKVLVMSVGGSPEPLIHSIDNIKPKLVYFIHSKKTLSVVDEINKNTKHKYDYLTKQVDNHESIEDAFEKSKEVLFELNKKGWDEITIDFTGGTKPMTAGLVLASTGDKYIDSYNYSYVGSKMSENAEVRNKDGVGIVISGHEQIKPQKDPYDTYAVLEFNRGKNFFNHYQFEAAIQNFKEAEAKLDDGELKDLAKFYIKLVNFYQKWDKFNDRIEIYNEKLDKIESFKLPSYFYKEIIQKCPNELLSNDFDNSEEFINQLNNNLEFLRLKIQNNQKEAMKYYLPDLLNNAHRKIEEGFFDDAVARLYRAIELIAQVSLNSHDLIDVEKFKNHKVFHINRKQFKTQTKFDPEIPKMIQNWNIKEYEDRDKTFKVPKDKSYKILEAFGEDLAKKYFADERLKNAVNKRNDSILAHGLNPMNKKDAEDLYNRVLYYSKFFWVDIEKYMKMAEFPKFK</sequence>
<accession>A0A2H4U6H5</accession>
<organism evidence="2 3">
    <name type="scientific">Methanobrevibacter smithii</name>
    <dbReference type="NCBI Taxonomy" id="2173"/>
    <lineage>
        <taxon>Archaea</taxon>
        <taxon>Methanobacteriati</taxon>
        <taxon>Methanobacteriota</taxon>
        <taxon>Methanomada group</taxon>
        <taxon>Methanobacteria</taxon>
        <taxon>Methanobacteriales</taxon>
        <taxon>Methanobacteriaceae</taxon>
        <taxon>Methanobrevibacter</taxon>
    </lineage>
</organism>
<gene>
    <name evidence="2" type="ORF">BK798_04395</name>
</gene>
<dbReference type="GeneID" id="35118591"/>
<protein>
    <submittedName>
        <fullName evidence="2">CRISPR-associated protein</fullName>
    </submittedName>
</protein>
<dbReference type="NCBIfam" id="TIGR02710">
    <property type="entry name" value="TIGR02710 family CRISPR-associated CARF protein"/>
    <property type="match status" value="1"/>
</dbReference>
<evidence type="ECO:0000313" key="2">
    <source>
        <dbReference type="EMBL" id="ATZ59711.1"/>
    </source>
</evidence>